<dbReference type="Proteomes" id="UP000319619">
    <property type="component" value="Unassembled WGS sequence"/>
</dbReference>
<evidence type="ECO:0000313" key="3">
    <source>
        <dbReference type="Proteomes" id="UP000319619"/>
    </source>
</evidence>
<name>A0A532V591_UNCL8</name>
<dbReference type="EMBL" id="NJBN01000001">
    <property type="protein sequence ID" value="TKJ42350.1"/>
    <property type="molecule type" value="Genomic_DNA"/>
</dbReference>
<sequence length="357" mass="39971">MNLRISKATLVTALFSLLLIPFADANGTRYAGEFLEIGVGGRALGMGGAYCALADDPSSFYWNPAGLARVPSISIWGMYSNQFGELGDPLASYSVLGAVIPVTGAALGIHWVRLAVDQIPIFPDYSEDAGYSLEQRKQFINGIPTGYFGDSEDALFISFAKMIKFNLDLGWAFFVIPVEIPYGVNLKMVRQKLYDQEAFGIGADAGLQIKFALSDMFGKKYLGDFLIGMTYQDFSKTGIDWGEGNADVITQNFRFGIAYHQEIPKLNSEFNIERVSNTRYPYEGRFGMEYTWDKMLSLRFGFSRLDWGELTTGRWDDIDFGVWNAGAGIRFWHMTCDYAFLKAELGNAHRLSIIYQF</sequence>
<reference evidence="2 3" key="1">
    <citation type="submission" date="2017-06" db="EMBL/GenBank/DDBJ databases">
        <title>Novel microbial phyla capable of carbon fixation and sulfur reduction in deep-sea sediments.</title>
        <authorList>
            <person name="Huang J."/>
            <person name="Baker B."/>
            <person name="Wang Y."/>
        </authorList>
    </citation>
    <scope>NUCLEOTIDE SEQUENCE [LARGE SCALE GENOMIC DNA]</scope>
    <source>
        <strain evidence="2">B3_LCP</strain>
    </source>
</reference>
<dbReference type="AlphaFoldDB" id="A0A532V591"/>
<feature type="signal peptide" evidence="1">
    <location>
        <begin position="1"/>
        <end position="25"/>
    </location>
</feature>
<organism evidence="2 3">
    <name type="scientific">candidate division LCP-89 bacterium B3_LCP</name>
    <dbReference type="NCBI Taxonomy" id="2012998"/>
    <lineage>
        <taxon>Bacteria</taxon>
        <taxon>Pseudomonadati</taxon>
        <taxon>Bacteria division LCP-89</taxon>
    </lineage>
</organism>
<feature type="chain" id="PRO_5021842481" description="PorV/PorQ family protein" evidence="1">
    <location>
        <begin position="26"/>
        <end position="357"/>
    </location>
</feature>
<comment type="caution">
    <text evidence="2">The sequence shown here is derived from an EMBL/GenBank/DDBJ whole genome shotgun (WGS) entry which is preliminary data.</text>
</comment>
<dbReference type="SUPFAM" id="SSF56935">
    <property type="entry name" value="Porins"/>
    <property type="match status" value="1"/>
</dbReference>
<evidence type="ECO:0008006" key="4">
    <source>
        <dbReference type="Google" id="ProtNLM"/>
    </source>
</evidence>
<proteinExistence type="predicted"/>
<gene>
    <name evidence="2" type="ORF">CEE37_01325</name>
</gene>
<protein>
    <recommendedName>
        <fullName evidence="4">PorV/PorQ family protein</fullName>
    </recommendedName>
</protein>
<evidence type="ECO:0000313" key="2">
    <source>
        <dbReference type="EMBL" id="TKJ42350.1"/>
    </source>
</evidence>
<dbReference type="Gene3D" id="2.40.160.60">
    <property type="entry name" value="Outer membrane protein transport protein (OMPP1/FadL/TodX)"/>
    <property type="match status" value="1"/>
</dbReference>
<accession>A0A532V591</accession>
<keyword evidence="1" id="KW-0732">Signal</keyword>
<evidence type="ECO:0000256" key="1">
    <source>
        <dbReference type="SAM" id="SignalP"/>
    </source>
</evidence>